<proteinExistence type="predicted"/>
<reference evidence="1" key="1">
    <citation type="submission" date="2021-05" db="EMBL/GenBank/DDBJ databases">
        <authorList>
            <person name="Scholz U."/>
            <person name="Mascher M."/>
            <person name="Fiebig A."/>
        </authorList>
    </citation>
    <scope>NUCLEOTIDE SEQUENCE [LARGE SCALE GENOMIC DNA]</scope>
</reference>
<keyword evidence="2" id="KW-1185">Reference proteome</keyword>
<evidence type="ECO:0000313" key="1">
    <source>
        <dbReference type="EnsemblPlants" id="AVESA.00010b.r2.7DG1334280.1.CDS"/>
    </source>
</evidence>
<evidence type="ECO:0000313" key="2">
    <source>
        <dbReference type="Proteomes" id="UP001732700"/>
    </source>
</evidence>
<dbReference type="EnsemblPlants" id="AVESA.00010b.r2.7DG1334280.1">
    <property type="protein sequence ID" value="AVESA.00010b.r2.7DG1334280.1.CDS"/>
    <property type="gene ID" value="AVESA.00010b.r2.7DG1334280"/>
</dbReference>
<organism evidence="1 2">
    <name type="scientific">Avena sativa</name>
    <name type="common">Oat</name>
    <dbReference type="NCBI Taxonomy" id="4498"/>
    <lineage>
        <taxon>Eukaryota</taxon>
        <taxon>Viridiplantae</taxon>
        <taxon>Streptophyta</taxon>
        <taxon>Embryophyta</taxon>
        <taxon>Tracheophyta</taxon>
        <taxon>Spermatophyta</taxon>
        <taxon>Magnoliopsida</taxon>
        <taxon>Liliopsida</taxon>
        <taxon>Poales</taxon>
        <taxon>Poaceae</taxon>
        <taxon>BOP clade</taxon>
        <taxon>Pooideae</taxon>
        <taxon>Poodae</taxon>
        <taxon>Poeae</taxon>
        <taxon>Poeae Chloroplast Group 1 (Aveneae type)</taxon>
        <taxon>Aveninae</taxon>
        <taxon>Avena</taxon>
    </lineage>
</organism>
<protein>
    <submittedName>
        <fullName evidence="1">Uncharacterized protein</fullName>
    </submittedName>
</protein>
<accession>A0ACD6ACP6</accession>
<sequence>MQRAATPTQPPPYARRRSAHTLFRFSLVYIYKQLSTAICPAARGALKDFPYAQTQRSDGADDHRGGRRRSGHGAETAHGDEEDDMVVAPSREKLPAGWWGRLPRLSRFEELPDYLRDNEFILGHYRCEWSVRDALRSVFAWHNETLNVWTHLGGFFLFLWLAVAGETGLPAAAPSPGIITTSGANVSSWAATNISSLVTYILPVTGGTKGHAVARWPRTVFLYGVMTCLLVSAAAHLLASHSRRFSQFLWQLDYAGIAVMMVSCYFPPIYYIFLGSTAAQIAYLSVITLLGVLVVVALMAPDRSSPRLRHIRVGLFASIGLFGIVPALHALWLNWGYLECYVALSLVLVMELVDAVGAGCYVARVPERWRPGVFDCVGHSHQIFHVLVLVGALAHYAATGILIGWREAMAAGASTPSVLF</sequence>
<reference evidence="1" key="2">
    <citation type="submission" date="2025-09" db="UniProtKB">
        <authorList>
            <consortium name="EnsemblPlants"/>
        </authorList>
    </citation>
    <scope>IDENTIFICATION</scope>
</reference>
<name>A0ACD6ACP6_AVESA</name>
<dbReference type="Proteomes" id="UP001732700">
    <property type="component" value="Chromosome 7D"/>
</dbReference>